<dbReference type="SUPFAM" id="SSF56281">
    <property type="entry name" value="Metallo-hydrolase/oxidoreductase"/>
    <property type="match status" value="1"/>
</dbReference>
<evidence type="ECO:0000313" key="2">
    <source>
        <dbReference type="Proteomes" id="UP000596977"/>
    </source>
</evidence>
<dbReference type="GO" id="GO:0016787">
    <property type="term" value="F:hydrolase activity"/>
    <property type="evidence" value="ECO:0007669"/>
    <property type="project" value="UniProtKB-KW"/>
</dbReference>
<dbReference type="RefSeq" id="WP_127072463.1">
    <property type="nucleotide sequence ID" value="NZ_BMKB01000001.1"/>
</dbReference>
<comment type="caution">
    <text evidence="1">The sequence shown here is derived from an EMBL/GenBank/DDBJ whole genome shotgun (WGS) entry which is preliminary data.</text>
</comment>
<dbReference type="PANTHER" id="PTHR43546:SF3">
    <property type="entry name" value="UPF0173 METAL-DEPENDENT HYDROLASE MJ1163"/>
    <property type="match status" value="1"/>
</dbReference>
<organism evidence="1 2">
    <name type="scientific">Pelagibacterium lentulum</name>
    <dbReference type="NCBI Taxonomy" id="2029865"/>
    <lineage>
        <taxon>Bacteria</taxon>
        <taxon>Pseudomonadati</taxon>
        <taxon>Pseudomonadota</taxon>
        <taxon>Alphaproteobacteria</taxon>
        <taxon>Hyphomicrobiales</taxon>
        <taxon>Devosiaceae</taxon>
        <taxon>Pelagibacterium</taxon>
    </lineage>
</organism>
<sequence length="233" mass="26549">MFDRDTIETAKGPLVIIPIHHATVVFEWDSKMIYCDPVGRADRYKLLDAPNLIVLTHHHQDHMDVETIDSLVGEDTRLVAPKICYDQLPSDIADKTQLMANGDRFDVGGIEILATPMYNRTPERQKFHEKGVGNGYLFDFAGTRVYLASDTEPLEEMDDLAPVDVAFFPMNLPYTMTPDQVVTCIEKTRPKIVYPFHYRFPFDEIGTEPQALIDLMAGRDGPEIRARNWYGDV</sequence>
<dbReference type="PANTHER" id="PTHR43546">
    <property type="entry name" value="UPF0173 METAL-DEPENDENT HYDROLASE MJ1163-RELATED"/>
    <property type="match status" value="1"/>
</dbReference>
<protein>
    <submittedName>
        <fullName evidence="1">Metal-dependent hydrolase</fullName>
    </submittedName>
</protein>
<keyword evidence="2" id="KW-1185">Reference proteome</keyword>
<gene>
    <name evidence="1" type="ORF">GCM10011499_01020</name>
</gene>
<keyword evidence="1" id="KW-0378">Hydrolase</keyword>
<proteinExistence type="predicted"/>
<name>A0A916R5M5_9HYPH</name>
<dbReference type="Pfam" id="PF13483">
    <property type="entry name" value="Lactamase_B_3"/>
    <property type="match status" value="1"/>
</dbReference>
<dbReference type="OrthoDB" id="9805728at2"/>
<accession>A0A916R5M5</accession>
<reference evidence="1 2" key="1">
    <citation type="journal article" date="2014" name="Int. J. Syst. Evol. Microbiol.">
        <title>Complete genome sequence of Corynebacterium casei LMG S-19264T (=DSM 44701T), isolated from a smear-ripened cheese.</title>
        <authorList>
            <consortium name="US DOE Joint Genome Institute (JGI-PGF)"/>
            <person name="Walter F."/>
            <person name="Albersmeier A."/>
            <person name="Kalinowski J."/>
            <person name="Ruckert C."/>
        </authorList>
    </citation>
    <scope>NUCLEOTIDE SEQUENCE [LARGE SCALE GENOMIC DNA]</scope>
    <source>
        <strain evidence="1 2">CGMCC 1.15896</strain>
    </source>
</reference>
<dbReference type="InterPro" id="IPR036866">
    <property type="entry name" value="RibonucZ/Hydroxyglut_hydro"/>
</dbReference>
<dbReference type="Proteomes" id="UP000596977">
    <property type="component" value="Unassembled WGS sequence"/>
</dbReference>
<dbReference type="EMBL" id="BMKB01000001">
    <property type="protein sequence ID" value="GGA35492.1"/>
    <property type="molecule type" value="Genomic_DNA"/>
</dbReference>
<dbReference type="AlphaFoldDB" id="A0A916R5M5"/>
<evidence type="ECO:0000313" key="1">
    <source>
        <dbReference type="EMBL" id="GGA35492.1"/>
    </source>
</evidence>
<dbReference type="Gene3D" id="3.60.15.10">
    <property type="entry name" value="Ribonuclease Z/Hydroxyacylglutathione hydrolase-like"/>
    <property type="match status" value="1"/>
</dbReference>
<dbReference type="InterPro" id="IPR050114">
    <property type="entry name" value="UPF0173_UPF0282_UlaG_hydrolase"/>
</dbReference>